<feature type="compositionally biased region" description="Basic and acidic residues" evidence="1">
    <location>
        <begin position="59"/>
        <end position="70"/>
    </location>
</feature>
<proteinExistence type="predicted"/>
<dbReference type="AlphaFoldDB" id="A0A498HYS8"/>
<reference evidence="2 3" key="1">
    <citation type="submission" date="2018-10" db="EMBL/GenBank/DDBJ databases">
        <title>A high-quality apple genome assembly.</title>
        <authorList>
            <person name="Hu J."/>
        </authorList>
    </citation>
    <scope>NUCLEOTIDE SEQUENCE [LARGE SCALE GENOMIC DNA]</scope>
    <source>
        <strain evidence="3">cv. HFTH1</strain>
        <tissue evidence="2">Young leaf</tissue>
    </source>
</reference>
<accession>A0A498HYS8</accession>
<name>A0A498HYS8_MALDO</name>
<sequence>MLLFAETLLHPDVALSLSSKSRHTNQLCSISHYDSDSLLNEVKPSLFSLFPKGSACDPGRADEGPWRADEGTAEGLGRGDKDLCQDGERPCTSHTDVRPPNLATSTSFCFTFDLRATSPYRYLVA</sequence>
<evidence type="ECO:0000313" key="3">
    <source>
        <dbReference type="Proteomes" id="UP000290289"/>
    </source>
</evidence>
<dbReference type="EMBL" id="RDQH01000340">
    <property type="protein sequence ID" value="RXH76526.1"/>
    <property type="molecule type" value="Genomic_DNA"/>
</dbReference>
<protein>
    <submittedName>
        <fullName evidence="2">Uncharacterized protein</fullName>
    </submittedName>
</protein>
<gene>
    <name evidence="2" type="ORF">DVH24_019414</name>
</gene>
<comment type="caution">
    <text evidence="2">The sequence shown here is derived from an EMBL/GenBank/DDBJ whole genome shotgun (WGS) entry which is preliminary data.</text>
</comment>
<organism evidence="2 3">
    <name type="scientific">Malus domestica</name>
    <name type="common">Apple</name>
    <name type="synonym">Pyrus malus</name>
    <dbReference type="NCBI Taxonomy" id="3750"/>
    <lineage>
        <taxon>Eukaryota</taxon>
        <taxon>Viridiplantae</taxon>
        <taxon>Streptophyta</taxon>
        <taxon>Embryophyta</taxon>
        <taxon>Tracheophyta</taxon>
        <taxon>Spermatophyta</taxon>
        <taxon>Magnoliopsida</taxon>
        <taxon>eudicotyledons</taxon>
        <taxon>Gunneridae</taxon>
        <taxon>Pentapetalae</taxon>
        <taxon>rosids</taxon>
        <taxon>fabids</taxon>
        <taxon>Rosales</taxon>
        <taxon>Rosaceae</taxon>
        <taxon>Amygdaloideae</taxon>
        <taxon>Maleae</taxon>
        <taxon>Malus</taxon>
    </lineage>
</organism>
<dbReference type="Proteomes" id="UP000290289">
    <property type="component" value="Chromosome 14"/>
</dbReference>
<evidence type="ECO:0000313" key="2">
    <source>
        <dbReference type="EMBL" id="RXH76526.1"/>
    </source>
</evidence>
<evidence type="ECO:0000256" key="1">
    <source>
        <dbReference type="SAM" id="MobiDB-lite"/>
    </source>
</evidence>
<feature type="region of interest" description="Disordered" evidence="1">
    <location>
        <begin position="56"/>
        <end position="98"/>
    </location>
</feature>
<feature type="compositionally biased region" description="Basic and acidic residues" evidence="1">
    <location>
        <begin position="77"/>
        <end position="97"/>
    </location>
</feature>
<keyword evidence="3" id="KW-1185">Reference proteome</keyword>